<feature type="compositionally biased region" description="Basic and acidic residues" evidence="1">
    <location>
        <begin position="68"/>
        <end position="77"/>
    </location>
</feature>
<comment type="caution">
    <text evidence="2">The sequence shown here is derived from an EMBL/GenBank/DDBJ whole genome shotgun (WGS) entry which is preliminary data.</text>
</comment>
<feature type="region of interest" description="Disordered" evidence="1">
    <location>
        <begin position="1"/>
        <end position="22"/>
    </location>
</feature>
<feature type="compositionally biased region" description="Basic and acidic residues" evidence="1">
    <location>
        <begin position="259"/>
        <end position="271"/>
    </location>
</feature>
<proteinExistence type="predicted"/>
<dbReference type="Gene3D" id="1.10.10.60">
    <property type="entry name" value="Homeodomain-like"/>
    <property type="match status" value="1"/>
</dbReference>
<evidence type="ECO:0008006" key="4">
    <source>
        <dbReference type="Google" id="ProtNLM"/>
    </source>
</evidence>
<dbReference type="CDD" id="cd00167">
    <property type="entry name" value="SANT"/>
    <property type="match status" value="1"/>
</dbReference>
<keyword evidence="3" id="KW-1185">Reference proteome</keyword>
<dbReference type="Proteomes" id="UP000825729">
    <property type="component" value="Unassembled WGS sequence"/>
</dbReference>
<feature type="region of interest" description="Disordered" evidence="1">
    <location>
        <begin position="159"/>
        <end position="212"/>
    </location>
</feature>
<feature type="region of interest" description="Disordered" evidence="1">
    <location>
        <begin position="63"/>
        <end position="115"/>
    </location>
</feature>
<dbReference type="InterPro" id="IPR009057">
    <property type="entry name" value="Homeodomain-like_sf"/>
</dbReference>
<dbReference type="InterPro" id="IPR001005">
    <property type="entry name" value="SANT/Myb"/>
</dbReference>
<accession>A0AAV7E0N7</accession>
<sequence>MPKTEVLGRGTPPRSSEFSLRRSPRFRSVDAFGCERTRARKNQVPSSPIPAYKESSFGSEFSVQGFDKGVDPPENKSVRRSLRLLNRTEKQVGVNGSRTSKGPNGAAESFLVLRRSPRFTNSTDAGKRFSGGKKAYTEEGAQIEKCKFDESMTKCRSLAFTGNKGRKSLRNSGEKKRSIRNDVFEKPNRATQMKGSSDKHVTERKRSSRKVEGKCAKNDECDKYREKRVENQFRQRDVEEQRASFEATDKRRSRRDTKKVRESLDPQEEKKKANLPEELCRTKMCNSVCEVSVAKEENGSLKVASGNLQKDTAHHEWTDNQEAALRRAYFAQKPTPNFWKEVSRQVPGKSAQDCFNRIFGELPTPQQHHPRSRARGTNISPLSDFSLSASKLLEPRNLKTKKSQSLKHKTGAQKIARHLLKRQHLADQNQEADLFSVFEGDTRSLNQMFSPIKMLTTPDPMQRSKKFLPKCHGNSSEKDMLSPPVLKRVKNMALHEKYIDQLHSRDAKRKRMAKFRSRNLVSPQEGANKNKMPKPAIGAAKTALLSDATNFIKVFKQTQEVSAWEGADFESDEGESEDEF</sequence>
<feature type="compositionally biased region" description="Basic and acidic residues" evidence="1">
    <location>
        <begin position="196"/>
        <end position="212"/>
    </location>
</feature>
<evidence type="ECO:0000313" key="3">
    <source>
        <dbReference type="Proteomes" id="UP000825729"/>
    </source>
</evidence>
<feature type="compositionally biased region" description="Basic and acidic residues" evidence="1">
    <location>
        <begin position="172"/>
        <end position="188"/>
    </location>
</feature>
<feature type="compositionally biased region" description="Basic and acidic residues" evidence="1">
    <location>
        <begin position="232"/>
        <end position="250"/>
    </location>
</feature>
<name>A0AAV7E0N7_ARIFI</name>
<evidence type="ECO:0000313" key="2">
    <source>
        <dbReference type="EMBL" id="KAG9441391.1"/>
    </source>
</evidence>
<reference evidence="2 3" key="1">
    <citation type="submission" date="2021-07" db="EMBL/GenBank/DDBJ databases">
        <title>The Aristolochia fimbriata genome: insights into angiosperm evolution, floral development and chemical biosynthesis.</title>
        <authorList>
            <person name="Jiao Y."/>
        </authorList>
    </citation>
    <scope>NUCLEOTIDE SEQUENCE [LARGE SCALE GENOMIC DNA]</scope>
    <source>
        <strain evidence="2">IBCAS-2021</strain>
        <tissue evidence="2">Leaf</tissue>
    </source>
</reference>
<dbReference type="SUPFAM" id="SSF46689">
    <property type="entry name" value="Homeodomain-like"/>
    <property type="match status" value="1"/>
</dbReference>
<gene>
    <name evidence="2" type="ORF">H6P81_017245</name>
</gene>
<evidence type="ECO:0000256" key="1">
    <source>
        <dbReference type="SAM" id="MobiDB-lite"/>
    </source>
</evidence>
<dbReference type="EMBL" id="JAINDJ010000007">
    <property type="protein sequence ID" value="KAG9441391.1"/>
    <property type="molecule type" value="Genomic_DNA"/>
</dbReference>
<feature type="region of interest" description="Disordered" evidence="1">
    <location>
        <begin position="362"/>
        <end position="381"/>
    </location>
</feature>
<protein>
    <recommendedName>
        <fullName evidence="4">Myb-like domain-containing protein</fullName>
    </recommendedName>
</protein>
<feature type="region of interest" description="Disordered" evidence="1">
    <location>
        <begin position="232"/>
        <end position="271"/>
    </location>
</feature>
<organism evidence="2 3">
    <name type="scientific">Aristolochia fimbriata</name>
    <name type="common">White veined hardy Dutchman's pipe vine</name>
    <dbReference type="NCBI Taxonomy" id="158543"/>
    <lineage>
        <taxon>Eukaryota</taxon>
        <taxon>Viridiplantae</taxon>
        <taxon>Streptophyta</taxon>
        <taxon>Embryophyta</taxon>
        <taxon>Tracheophyta</taxon>
        <taxon>Spermatophyta</taxon>
        <taxon>Magnoliopsida</taxon>
        <taxon>Magnoliidae</taxon>
        <taxon>Piperales</taxon>
        <taxon>Aristolochiaceae</taxon>
        <taxon>Aristolochia</taxon>
    </lineage>
</organism>
<dbReference type="AlphaFoldDB" id="A0AAV7E0N7"/>